<accession>A0ABQ2LDJ8</accession>
<evidence type="ECO:0000256" key="1">
    <source>
        <dbReference type="ARBA" id="ARBA00010876"/>
    </source>
</evidence>
<dbReference type="NCBIfam" id="TIGR00005">
    <property type="entry name" value="rluA_subfam"/>
    <property type="match status" value="1"/>
</dbReference>
<dbReference type="InterPro" id="IPR050188">
    <property type="entry name" value="RluA_PseudoU_synthase"/>
</dbReference>
<protein>
    <recommendedName>
        <fullName evidence="5">Pseudouridine synthase</fullName>
        <ecNumber evidence="5">5.4.99.-</ecNumber>
    </recommendedName>
</protein>
<dbReference type="PANTHER" id="PTHR21600">
    <property type="entry name" value="MITOCHONDRIAL RNA PSEUDOURIDINE SYNTHASE"/>
    <property type="match status" value="1"/>
</dbReference>
<comment type="caution">
    <text evidence="8">The sequence shown here is derived from an EMBL/GenBank/DDBJ whole genome shotgun (WGS) entry which is preliminary data.</text>
</comment>
<dbReference type="PROSITE" id="PS50889">
    <property type="entry name" value="S4"/>
    <property type="match status" value="1"/>
</dbReference>
<dbReference type="PROSITE" id="PS01129">
    <property type="entry name" value="PSI_RLU"/>
    <property type="match status" value="1"/>
</dbReference>
<dbReference type="EC" id="5.4.99.-" evidence="5"/>
<evidence type="ECO:0000256" key="2">
    <source>
        <dbReference type="ARBA" id="ARBA00023235"/>
    </source>
</evidence>
<dbReference type="InterPro" id="IPR036986">
    <property type="entry name" value="S4_RNA-bd_sf"/>
</dbReference>
<keyword evidence="2 5" id="KW-0413">Isomerase</keyword>
<evidence type="ECO:0000256" key="5">
    <source>
        <dbReference type="RuleBase" id="RU362028"/>
    </source>
</evidence>
<keyword evidence="4" id="KW-0694">RNA-binding</keyword>
<evidence type="ECO:0000256" key="4">
    <source>
        <dbReference type="PROSITE-ProRule" id="PRU00182"/>
    </source>
</evidence>
<dbReference type="Gene3D" id="3.10.290.10">
    <property type="entry name" value="RNA-binding S4 domain"/>
    <property type="match status" value="1"/>
</dbReference>
<dbReference type="InterPro" id="IPR006225">
    <property type="entry name" value="PsdUridine_synth_RluC/D"/>
</dbReference>
<dbReference type="EMBL" id="BMOV01000004">
    <property type="protein sequence ID" value="GGO11262.1"/>
    <property type="molecule type" value="Genomic_DNA"/>
</dbReference>
<evidence type="ECO:0000256" key="6">
    <source>
        <dbReference type="SAM" id="MobiDB-lite"/>
    </source>
</evidence>
<proteinExistence type="inferred from homology"/>
<comment type="function">
    <text evidence="5">Responsible for synthesis of pseudouridine from uracil.</text>
</comment>
<dbReference type="Proteomes" id="UP000602381">
    <property type="component" value="Unassembled WGS sequence"/>
</dbReference>
<dbReference type="RefSeq" id="WP_188873726.1">
    <property type="nucleotide sequence ID" value="NZ_BMOV01000004.1"/>
</dbReference>
<feature type="region of interest" description="Disordered" evidence="6">
    <location>
        <begin position="64"/>
        <end position="87"/>
    </location>
</feature>
<dbReference type="Pfam" id="PF00849">
    <property type="entry name" value="PseudoU_synth_2"/>
    <property type="match status" value="1"/>
</dbReference>
<dbReference type="CDD" id="cd02869">
    <property type="entry name" value="PseudoU_synth_RluA_like"/>
    <property type="match status" value="1"/>
</dbReference>
<dbReference type="SUPFAM" id="SSF55120">
    <property type="entry name" value="Pseudouridine synthase"/>
    <property type="match status" value="1"/>
</dbReference>
<comment type="catalytic activity">
    <reaction evidence="5">
        <text>a uridine in RNA = a pseudouridine in RNA</text>
        <dbReference type="Rhea" id="RHEA:48348"/>
        <dbReference type="Rhea" id="RHEA-COMP:12068"/>
        <dbReference type="Rhea" id="RHEA-COMP:12069"/>
        <dbReference type="ChEBI" id="CHEBI:65314"/>
        <dbReference type="ChEBI" id="CHEBI:65315"/>
    </reaction>
</comment>
<comment type="similarity">
    <text evidence="1 5">Belongs to the pseudouridine synthase RluA family.</text>
</comment>
<evidence type="ECO:0000256" key="3">
    <source>
        <dbReference type="ARBA" id="ARBA00036882"/>
    </source>
</evidence>
<evidence type="ECO:0000313" key="8">
    <source>
        <dbReference type="EMBL" id="GGO11262.1"/>
    </source>
</evidence>
<dbReference type="PANTHER" id="PTHR21600:SF44">
    <property type="entry name" value="RIBOSOMAL LARGE SUBUNIT PSEUDOURIDINE SYNTHASE D"/>
    <property type="match status" value="1"/>
</dbReference>
<name>A0ABQ2LDJ8_9PROT</name>
<organism evidence="8 9">
    <name type="scientific">Iodidimonas muriae</name>
    <dbReference type="NCBI Taxonomy" id="261467"/>
    <lineage>
        <taxon>Bacteria</taxon>
        <taxon>Pseudomonadati</taxon>
        <taxon>Pseudomonadota</taxon>
        <taxon>Alphaproteobacteria</taxon>
        <taxon>Iodidimonadales</taxon>
        <taxon>Iodidimonadaceae</taxon>
        <taxon>Iodidimonas</taxon>
    </lineage>
</organism>
<feature type="domain" description="Pseudouridine synthase RsuA/RluA-like" evidence="7">
    <location>
        <begin position="104"/>
        <end position="255"/>
    </location>
</feature>
<gene>
    <name evidence="8" type="ORF">GCM10007972_14940</name>
</gene>
<evidence type="ECO:0000259" key="7">
    <source>
        <dbReference type="Pfam" id="PF00849"/>
    </source>
</evidence>
<dbReference type="InterPro" id="IPR006224">
    <property type="entry name" value="PsdUridine_synth_RluA-like_CS"/>
</dbReference>
<keyword evidence="9" id="KW-1185">Reference proteome</keyword>
<dbReference type="InterPro" id="IPR020103">
    <property type="entry name" value="PsdUridine_synth_cat_dom_sf"/>
</dbReference>
<sequence length="332" mass="36353">MSDVQHLSVSQDEDGIRLDRWFKRHYPGLSFGVLSRLLRTGQIRLDGKRAKPGDRIAAGQDIRVPPVGADATQSPRGAGRTPKEGLSDQDIAEVRSWVLYKDEQVIALNKPAGLATQGGPGITRHVDGLLDALRFGKNDERPRLVHRLDKDTSGVLMIARTVRAASELAAAFKGRDAHKVYWALVKGTPSPREGKILAPMEKLPGPGGERMVVTDRGKPARTLYAVIENAGQKAAWLALKPLTGRTHQLRLHCAHMEHVIVGDGKYGGSEAFLGGLVSRKLHLHARRLRVPHPDGGVVDVIAPLPNHMDATWETFGWDADYEDDPFEDAGFV</sequence>
<comment type="catalytic activity">
    <reaction evidence="3">
        <text>uridine(1911/1915/1917) in 23S rRNA = pseudouridine(1911/1915/1917) in 23S rRNA</text>
        <dbReference type="Rhea" id="RHEA:42524"/>
        <dbReference type="Rhea" id="RHEA-COMP:10097"/>
        <dbReference type="Rhea" id="RHEA-COMP:10098"/>
        <dbReference type="ChEBI" id="CHEBI:65314"/>
        <dbReference type="ChEBI" id="CHEBI:65315"/>
        <dbReference type="EC" id="5.4.99.23"/>
    </reaction>
</comment>
<dbReference type="SUPFAM" id="SSF55174">
    <property type="entry name" value="Alpha-L RNA-binding motif"/>
    <property type="match status" value="1"/>
</dbReference>
<reference evidence="9" key="1">
    <citation type="journal article" date="2019" name="Int. J. Syst. Evol. Microbiol.">
        <title>The Global Catalogue of Microorganisms (GCM) 10K type strain sequencing project: providing services to taxonomists for standard genome sequencing and annotation.</title>
        <authorList>
            <consortium name="The Broad Institute Genomics Platform"/>
            <consortium name="The Broad Institute Genome Sequencing Center for Infectious Disease"/>
            <person name="Wu L."/>
            <person name="Ma J."/>
        </authorList>
    </citation>
    <scope>NUCLEOTIDE SEQUENCE [LARGE SCALE GENOMIC DNA]</scope>
    <source>
        <strain evidence="9">JCM 17843</strain>
    </source>
</reference>
<evidence type="ECO:0000313" key="9">
    <source>
        <dbReference type="Proteomes" id="UP000602381"/>
    </source>
</evidence>
<dbReference type="Gene3D" id="3.30.2350.10">
    <property type="entry name" value="Pseudouridine synthase"/>
    <property type="match status" value="1"/>
</dbReference>
<dbReference type="InterPro" id="IPR006145">
    <property type="entry name" value="PsdUridine_synth_RsuA/RluA"/>
</dbReference>